<proteinExistence type="predicted"/>
<name>A0AAN8U1G2_SOLBU</name>
<protein>
    <submittedName>
        <fullName evidence="2">Uncharacterized protein</fullName>
    </submittedName>
</protein>
<dbReference type="Proteomes" id="UP001371456">
    <property type="component" value="Unassembled WGS sequence"/>
</dbReference>
<reference evidence="2 3" key="1">
    <citation type="submission" date="2024-02" db="EMBL/GenBank/DDBJ databases">
        <title>de novo genome assembly of Solanum bulbocastanum strain 11H21.</title>
        <authorList>
            <person name="Hosaka A.J."/>
        </authorList>
    </citation>
    <scope>NUCLEOTIDE SEQUENCE [LARGE SCALE GENOMIC DNA]</scope>
    <source>
        <tissue evidence="2">Young leaves</tissue>
    </source>
</reference>
<keyword evidence="1" id="KW-0812">Transmembrane</keyword>
<sequence>MSCSIPPVQLIDTGWIDQWQDLKDRKFNEYLNWGTLILFCLWNIWLKRNHNTFNNKKEGVNTRDAISQATEFHWLIDKNTNKRGSKSTIQVSWKPPDHNTFKLNVDGSLMARQEYVFREQNRVADNLAKEGVKTEDAGQPILFYDG</sequence>
<keyword evidence="3" id="KW-1185">Reference proteome</keyword>
<comment type="caution">
    <text evidence="2">The sequence shown here is derived from an EMBL/GenBank/DDBJ whole genome shotgun (WGS) entry which is preliminary data.</text>
</comment>
<organism evidence="2 3">
    <name type="scientific">Solanum bulbocastanum</name>
    <name type="common">Wild potato</name>
    <dbReference type="NCBI Taxonomy" id="147425"/>
    <lineage>
        <taxon>Eukaryota</taxon>
        <taxon>Viridiplantae</taxon>
        <taxon>Streptophyta</taxon>
        <taxon>Embryophyta</taxon>
        <taxon>Tracheophyta</taxon>
        <taxon>Spermatophyta</taxon>
        <taxon>Magnoliopsida</taxon>
        <taxon>eudicotyledons</taxon>
        <taxon>Gunneridae</taxon>
        <taxon>Pentapetalae</taxon>
        <taxon>asterids</taxon>
        <taxon>lamiids</taxon>
        <taxon>Solanales</taxon>
        <taxon>Solanaceae</taxon>
        <taxon>Solanoideae</taxon>
        <taxon>Solaneae</taxon>
        <taxon>Solanum</taxon>
    </lineage>
</organism>
<evidence type="ECO:0000256" key="1">
    <source>
        <dbReference type="SAM" id="Phobius"/>
    </source>
</evidence>
<dbReference type="EMBL" id="JBANQN010000003">
    <property type="protein sequence ID" value="KAK6794693.1"/>
    <property type="molecule type" value="Genomic_DNA"/>
</dbReference>
<keyword evidence="1" id="KW-1133">Transmembrane helix</keyword>
<gene>
    <name evidence="2" type="ORF">RDI58_008146</name>
</gene>
<accession>A0AAN8U1G2</accession>
<feature type="transmembrane region" description="Helical" evidence="1">
    <location>
        <begin position="30"/>
        <end position="46"/>
    </location>
</feature>
<dbReference type="AlphaFoldDB" id="A0AAN8U1G2"/>
<evidence type="ECO:0000313" key="3">
    <source>
        <dbReference type="Proteomes" id="UP001371456"/>
    </source>
</evidence>
<keyword evidence="1" id="KW-0472">Membrane</keyword>
<evidence type="ECO:0000313" key="2">
    <source>
        <dbReference type="EMBL" id="KAK6794693.1"/>
    </source>
</evidence>